<evidence type="ECO:0000256" key="1">
    <source>
        <dbReference type="SAM" id="MobiDB-lite"/>
    </source>
</evidence>
<feature type="region of interest" description="Disordered" evidence="1">
    <location>
        <begin position="1"/>
        <end position="29"/>
    </location>
</feature>
<sequence>MIDREVTRTHTQSQRYTSIQSHQQSARSKAMIPLKYHQKWLHKMRIERQKPL</sequence>
<dbReference type="InParanoid" id="A0A0C9Z7Y0"/>
<keyword evidence="3" id="KW-1185">Reference proteome</keyword>
<reference evidence="3" key="2">
    <citation type="submission" date="2015-01" db="EMBL/GenBank/DDBJ databases">
        <title>Evolutionary Origins and Diversification of the Mycorrhizal Mutualists.</title>
        <authorList>
            <consortium name="DOE Joint Genome Institute"/>
            <consortium name="Mycorrhizal Genomics Consortium"/>
            <person name="Kohler A."/>
            <person name="Kuo A."/>
            <person name="Nagy L.G."/>
            <person name="Floudas D."/>
            <person name="Copeland A."/>
            <person name="Barry K.W."/>
            <person name="Cichocki N."/>
            <person name="Veneault-Fourrey C."/>
            <person name="LaButti K."/>
            <person name="Lindquist E.A."/>
            <person name="Lipzen A."/>
            <person name="Lundell T."/>
            <person name="Morin E."/>
            <person name="Murat C."/>
            <person name="Riley R."/>
            <person name="Ohm R."/>
            <person name="Sun H."/>
            <person name="Tunlid A."/>
            <person name="Henrissat B."/>
            <person name="Grigoriev I.V."/>
            <person name="Hibbett D.S."/>
            <person name="Martin F."/>
        </authorList>
    </citation>
    <scope>NUCLEOTIDE SEQUENCE [LARGE SCALE GENOMIC DNA]</scope>
    <source>
        <strain evidence="3">UH-Slu-Lm8-n1</strain>
    </source>
</reference>
<name>A0A0C9Z7Y0_9AGAM</name>
<dbReference type="HOGENOM" id="CLU_3093274_0_0_1"/>
<evidence type="ECO:0000313" key="2">
    <source>
        <dbReference type="EMBL" id="KIK33630.1"/>
    </source>
</evidence>
<protein>
    <submittedName>
        <fullName evidence="2">Uncharacterized protein</fullName>
    </submittedName>
</protein>
<dbReference type="Proteomes" id="UP000054485">
    <property type="component" value="Unassembled WGS sequence"/>
</dbReference>
<evidence type="ECO:0000313" key="3">
    <source>
        <dbReference type="Proteomes" id="UP000054485"/>
    </source>
</evidence>
<dbReference type="AlphaFoldDB" id="A0A0C9Z7Y0"/>
<organism evidence="2 3">
    <name type="scientific">Suillus luteus UH-Slu-Lm8-n1</name>
    <dbReference type="NCBI Taxonomy" id="930992"/>
    <lineage>
        <taxon>Eukaryota</taxon>
        <taxon>Fungi</taxon>
        <taxon>Dikarya</taxon>
        <taxon>Basidiomycota</taxon>
        <taxon>Agaricomycotina</taxon>
        <taxon>Agaricomycetes</taxon>
        <taxon>Agaricomycetidae</taxon>
        <taxon>Boletales</taxon>
        <taxon>Suillineae</taxon>
        <taxon>Suillaceae</taxon>
        <taxon>Suillus</taxon>
    </lineage>
</organism>
<accession>A0A0C9Z7Y0</accession>
<gene>
    <name evidence="2" type="ORF">CY34DRAFT_813499</name>
</gene>
<feature type="non-terminal residue" evidence="2">
    <location>
        <position position="52"/>
    </location>
</feature>
<reference evidence="2 3" key="1">
    <citation type="submission" date="2014-04" db="EMBL/GenBank/DDBJ databases">
        <authorList>
            <consortium name="DOE Joint Genome Institute"/>
            <person name="Kuo A."/>
            <person name="Ruytinx J."/>
            <person name="Rineau F."/>
            <person name="Colpaert J."/>
            <person name="Kohler A."/>
            <person name="Nagy L.G."/>
            <person name="Floudas D."/>
            <person name="Copeland A."/>
            <person name="Barry K.W."/>
            <person name="Cichocki N."/>
            <person name="Veneault-Fourrey C."/>
            <person name="LaButti K."/>
            <person name="Lindquist E.A."/>
            <person name="Lipzen A."/>
            <person name="Lundell T."/>
            <person name="Morin E."/>
            <person name="Murat C."/>
            <person name="Sun H."/>
            <person name="Tunlid A."/>
            <person name="Henrissat B."/>
            <person name="Grigoriev I.V."/>
            <person name="Hibbett D.S."/>
            <person name="Martin F."/>
            <person name="Nordberg H.P."/>
            <person name="Cantor M.N."/>
            <person name="Hua S.X."/>
        </authorList>
    </citation>
    <scope>NUCLEOTIDE SEQUENCE [LARGE SCALE GENOMIC DNA]</scope>
    <source>
        <strain evidence="2 3">UH-Slu-Lm8-n1</strain>
    </source>
</reference>
<feature type="compositionally biased region" description="Polar residues" evidence="1">
    <location>
        <begin position="9"/>
        <end position="27"/>
    </location>
</feature>
<proteinExistence type="predicted"/>
<dbReference type="EMBL" id="KN835901">
    <property type="protein sequence ID" value="KIK33630.1"/>
    <property type="molecule type" value="Genomic_DNA"/>
</dbReference>